<dbReference type="Proteomes" id="UP001150830">
    <property type="component" value="Unassembled WGS sequence"/>
</dbReference>
<evidence type="ECO:0000313" key="2">
    <source>
        <dbReference type="Proteomes" id="UP001150830"/>
    </source>
</evidence>
<sequence>MRFSIVSENKSAWSEQRSGRLDPDIPYCRQPLAMALLAHRGAMGNTLLAWMSARVFMTEHPASFRGELNVTDRADIDSVFGNEAGGDERSGVEAYHWPVQA</sequence>
<protein>
    <submittedName>
        <fullName evidence="1">Uncharacterized protein</fullName>
    </submittedName>
</protein>
<accession>A0A9X3ISC2</accession>
<reference evidence="1" key="1">
    <citation type="submission" date="2022-11" db="EMBL/GenBank/DDBJ databases">
        <title>Parathalassolutuus dongxingensis gen. nov., sp. nov., a novel member of family Oceanospirillaceae isolated from a coastal shrimp pond in Guangxi, China.</title>
        <authorList>
            <person name="Chen H."/>
        </authorList>
    </citation>
    <scope>NUCLEOTIDE SEQUENCE</scope>
    <source>
        <strain evidence="1">G-43</strain>
    </source>
</reference>
<dbReference type="EMBL" id="JAPNOA010000019">
    <property type="protein sequence ID" value="MCY0964734.1"/>
    <property type="molecule type" value="Genomic_DNA"/>
</dbReference>
<gene>
    <name evidence="1" type="ORF">OUO13_06015</name>
</gene>
<dbReference type="AlphaFoldDB" id="A0A9X3ISC2"/>
<organism evidence="1 2">
    <name type="scientific">Parathalassolituus penaei</name>
    <dbReference type="NCBI Taxonomy" id="2997323"/>
    <lineage>
        <taxon>Bacteria</taxon>
        <taxon>Pseudomonadati</taxon>
        <taxon>Pseudomonadota</taxon>
        <taxon>Gammaproteobacteria</taxon>
        <taxon>Oceanospirillales</taxon>
        <taxon>Oceanospirillaceae</taxon>
        <taxon>Parathalassolituus</taxon>
    </lineage>
</organism>
<evidence type="ECO:0000313" key="1">
    <source>
        <dbReference type="EMBL" id="MCY0964734.1"/>
    </source>
</evidence>
<dbReference type="RefSeq" id="WP_283172952.1">
    <property type="nucleotide sequence ID" value="NZ_JAPNOA010000019.1"/>
</dbReference>
<name>A0A9X3ISC2_9GAMM</name>
<proteinExistence type="predicted"/>
<comment type="caution">
    <text evidence="1">The sequence shown here is derived from an EMBL/GenBank/DDBJ whole genome shotgun (WGS) entry which is preliminary data.</text>
</comment>
<keyword evidence="2" id="KW-1185">Reference proteome</keyword>